<dbReference type="OrthoDB" id="4589723at2759"/>
<gene>
    <name evidence="1" type="ORF">B0A48_07218</name>
</gene>
<reference evidence="2" key="1">
    <citation type="submission" date="2017-03" db="EMBL/GenBank/DDBJ databases">
        <title>Genomes of endolithic fungi from Antarctica.</title>
        <authorList>
            <person name="Coleine C."/>
            <person name="Masonjones S."/>
            <person name="Stajich J.E."/>
        </authorList>
    </citation>
    <scope>NUCLEOTIDE SEQUENCE [LARGE SCALE GENOMIC DNA]</scope>
    <source>
        <strain evidence="2">CCFEE 5527</strain>
    </source>
</reference>
<dbReference type="AlphaFoldDB" id="A0A1V8T8D6"/>
<accession>A0A1V8T8D6</accession>
<sequence>MGRYVIPEGVQLTPILFSDACPDLPTTRDIGFPHLIDMSDWNQWTGYTQFRVADSIATFLWNWDKDQFRLFFDLSRYDFKITWERPCGMDRCFTIQRIGRKVLTGFRLPKHFAKGDEWTPLVAFDIEGDGRWTDSYCYLGSSPANSKTWGRIVSWKILFNQLWDLERNRGATVKVDHGGLKLDA</sequence>
<dbReference type="STRING" id="1507870.A0A1V8T8D6"/>
<dbReference type="Proteomes" id="UP000192596">
    <property type="component" value="Unassembled WGS sequence"/>
</dbReference>
<protein>
    <submittedName>
        <fullName evidence="1">Uncharacterized protein</fullName>
    </submittedName>
</protein>
<evidence type="ECO:0000313" key="1">
    <source>
        <dbReference type="EMBL" id="OQO07521.1"/>
    </source>
</evidence>
<organism evidence="1 2">
    <name type="scientific">Cryoendolithus antarcticus</name>
    <dbReference type="NCBI Taxonomy" id="1507870"/>
    <lineage>
        <taxon>Eukaryota</taxon>
        <taxon>Fungi</taxon>
        <taxon>Dikarya</taxon>
        <taxon>Ascomycota</taxon>
        <taxon>Pezizomycotina</taxon>
        <taxon>Dothideomycetes</taxon>
        <taxon>Dothideomycetidae</taxon>
        <taxon>Cladosporiales</taxon>
        <taxon>Cladosporiaceae</taxon>
        <taxon>Cryoendolithus</taxon>
    </lineage>
</organism>
<proteinExistence type="predicted"/>
<name>A0A1V8T8D6_9PEZI</name>
<dbReference type="EMBL" id="NAJO01000014">
    <property type="protein sequence ID" value="OQO07521.1"/>
    <property type="molecule type" value="Genomic_DNA"/>
</dbReference>
<dbReference type="InParanoid" id="A0A1V8T8D6"/>
<evidence type="ECO:0000313" key="2">
    <source>
        <dbReference type="Proteomes" id="UP000192596"/>
    </source>
</evidence>
<keyword evidence="2" id="KW-1185">Reference proteome</keyword>
<comment type="caution">
    <text evidence="1">The sequence shown here is derived from an EMBL/GenBank/DDBJ whole genome shotgun (WGS) entry which is preliminary data.</text>
</comment>